<dbReference type="EMBL" id="KN831768">
    <property type="protein sequence ID" value="KIM49898.1"/>
    <property type="molecule type" value="Genomic_DNA"/>
</dbReference>
<protein>
    <submittedName>
        <fullName evidence="3">Uncharacterized protein</fullName>
    </submittedName>
</protein>
<feature type="chain" id="PRO_5002159362" evidence="2">
    <location>
        <begin position="32"/>
        <end position="246"/>
    </location>
</feature>
<proteinExistence type="predicted"/>
<dbReference type="HOGENOM" id="CLU_1129167_0_0_1"/>
<feature type="region of interest" description="Disordered" evidence="1">
    <location>
        <begin position="33"/>
        <end position="91"/>
    </location>
</feature>
<accession>A0A0C2YJE6</accession>
<keyword evidence="4" id="KW-1185">Reference proteome</keyword>
<evidence type="ECO:0000256" key="2">
    <source>
        <dbReference type="SAM" id="SignalP"/>
    </source>
</evidence>
<evidence type="ECO:0000256" key="1">
    <source>
        <dbReference type="SAM" id="MobiDB-lite"/>
    </source>
</evidence>
<reference evidence="4" key="2">
    <citation type="submission" date="2015-01" db="EMBL/GenBank/DDBJ databases">
        <title>Evolutionary Origins and Diversification of the Mycorrhizal Mutualists.</title>
        <authorList>
            <consortium name="DOE Joint Genome Institute"/>
            <consortium name="Mycorrhizal Genomics Consortium"/>
            <person name="Kohler A."/>
            <person name="Kuo A."/>
            <person name="Nagy L.G."/>
            <person name="Floudas D."/>
            <person name="Copeland A."/>
            <person name="Barry K.W."/>
            <person name="Cichocki N."/>
            <person name="Veneault-Fourrey C."/>
            <person name="LaButti K."/>
            <person name="Lindquist E.A."/>
            <person name="Lipzen A."/>
            <person name="Lundell T."/>
            <person name="Morin E."/>
            <person name="Murat C."/>
            <person name="Riley R."/>
            <person name="Ohm R."/>
            <person name="Sun H."/>
            <person name="Tunlid A."/>
            <person name="Henrissat B."/>
            <person name="Grigoriev I.V."/>
            <person name="Hibbett D.S."/>
            <person name="Martin F."/>
        </authorList>
    </citation>
    <scope>NUCLEOTIDE SEQUENCE [LARGE SCALE GENOMIC DNA]</scope>
    <source>
        <strain evidence="4">h7</strain>
    </source>
</reference>
<sequence length="246" mass="26964">MYPSRSCLALSISRILHSVILLITCREYVPSDGNTPNVPQPEVDNSHPRHSLSPFQRARTKENTSLPPELDYSHSAPSFPPPQSAPSTENTGISLHLQDDYRDSPASFSASQSLIEVNTSGPRLSLPHSLCYEISSEGPIDPFHVQTLHNDLSTPAIGFSFTSSFDSPPLPPDFSNLALNNSTYSACLGPSSCTPFNWEQNYEIHSGSDSSASASYFDDSGGYEFSSTRNCLCDRCTLPRLPDFWP</sequence>
<gene>
    <name evidence="3" type="ORF">M413DRAFT_118629</name>
</gene>
<organism evidence="3 4">
    <name type="scientific">Hebeloma cylindrosporum</name>
    <dbReference type="NCBI Taxonomy" id="76867"/>
    <lineage>
        <taxon>Eukaryota</taxon>
        <taxon>Fungi</taxon>
        <taxon>Dikarya</taxon>
        <taxon>Basidiomycota</taxon>
        <taxon>Agaricomycotina</taxon>
        <taxon>Agaricomycetes</taxon>
        <taxon>Agaricomycetidae</taxon>
        <taxon>Agaricales</taxon>
        <taxon>Agaricineae</taxon>
        <taxon>Hymenogastraceae</taxon>
        <taxon>Hebeloma</taxon>
    </lineage>
</organism>
<evidence type="ECO:0000313" key="3">
    <source>
        <dbReference type="EMBL" id="KIM49898.1"/>
    </source>
</evidence>
<evidence type="ECO:0000313" key="4">
    <source>
        <dbReference type="Proteomes" id="UP000053424"/>
    </source>
</evidence>
<dbReference type="Proteomes" id="UP000053424">
    <property type="component" value="Unassembled WGS sequence"/>
</dbReference>
<reference evidence="3 4" key="1">
    <citation type="submission" date="2014-04" db="EMBL/GenBank/DDBJ databases">
        <authorList>
            <consortium name="DOE Joint Genome Institute"/>
            <person name="Kuo A."/>
            <person name="Gay G."/>
            <person name="Dore J."/>
            <person name="Kohler A."/>
            <person name="Nagy L.G."/>
            <person name="Floudas D."/>
            <person name="Copeland A."/>
            <person name="Barry K.W."/>
            <person name="Cichocki N."/>
            <person name="Veneault-Fourrey C."/>
            <person name="LaButti K."/>
            <person name="Lindquist E.A."/>
            <person name="Lipzen A."/>
            <person name="Lundell T."/>
            <person name="Morin E."/>
            <person name="Murat C."/>
            <person name="Sun H."/>
            <person name="Tunlid A."/>
            <person name="Henrissat B."/>
            <person name="Grigoriev I.V."/>
            <person name="Hibbett D.S."/>
            <person name="Martin F."/>
            <person name="Nordberg H.P."/>
            <person name="Cantor M.N."/>
            <person name="Hua S.X."/>
        </authorList>
    </citation>
    <scope>NUCLEOTIDE SEQUENCE [LARGE SCALE GENOMIC DNA]</scope>
    <source>
        <strain evidence="4">h7</strain>
    </source>
</reference>
<dbReference type="AlphaFoldDB" id="A0A0C2YJE6"/>
<feature type="signal peptide" evidence="2">
    <location>
        <begin position="1"/>
        <end position="31"/>
    </location>
</feature>
<keyword evidence="2" id="KW-0732">Signal</keyword>
<name>A0A0C2YJE6_HEBCY</name>